<protein>
    <submittedName>
        <fullName evidence="4">Foldase protein PrsA 1</fullName>
        <ecNumber evidence="4">5.2.1.8</ecNumber>
    </submittedName>
</protein>
<dbReference type="EMBL" id="BEHY01000033">
    <property type="protein sequence ID" value="GBD09257.1"/>
    <property type="molecule type" value="Genomic_DNA"/>
</dbReference>
<dbReference type="Pfam" id="PF13616">
    <property type="entry name" value="Rotamase_3"/>
    <property type="match status" value="1"/>
</dbReference>
<dbReference type="PROSITE" id="PS51257">
    <property type="entry name" value="PROKAR_LIPOPROTEIN"/>
    <property type="match status" value="1"/>
</dbReference>
<name>A0A2H5Y751_9CHLR</name>
<dbReference type="SUPFAM" id="SSF109998">
    <property type="entry name" value="Triger factor/SurA peptide-binding domain-like"/>
    <property type="match status" value="1"/>
</dbReference>
<keyword evidence="2" id="KW-0732">Signal</keyword>
<dbReference type="InterPro" id="IPR027304">
    <property type="entry name" value="Trigger_fact/SurA_dom_sf"/>
</dbReference>
<dbReference type="PROSITE" id="PS01096">
    <property type="entry name" value="PPIC_PPIASE_1"/>
    <property type="match status" value="1"/>
</dbReference>
<evidence type="ECO:0000259" key="3">
    <source>
        <dbReference type="PROSITE" id="PS50198"/>
    </source>
</evidence>
<sequence>MKRSAMILLTLIAGACAPSPTLTPTLPPPPPAPATPTPALAARVNGTPIFLPDFEKRVAAYEREWIRNGLDPQSEEGRQRLAQLPRQILEGMIEEILIQQHAAALGIAVSPEEIQATLAQSIAESGGVEAFRQRLASLGMTEEEFRRNQEAALLAQKVFERLTADIPEAAEQVHARHIQVSREEVAHQLLARLQQGEDFIELARQYSENEATRELGGDLGWFARGTLAIPELEEAAFSIPPGQVTLVKTSQGYHLLLVVEKDPARPLSEDQKDLLRQRRIREQLQAWRTEARVEIFIPLSP</sequence>
<evidence type="ECO:0000256" key="2">
    <source>
        <dbReference type="SAM" id="SignalP"/>
    </source>
</evidence>
<keyword evidence="1" id="KW-0697">Rotamase</keyword>
<gene>
    <name evidence="4" type="primary">prsA1</name>
    <name evidence="4" type="ORF">HRbin22_01507</name>
</gene>
<dbReference type="PANTHER" id="PTHR47245">
    <property type="entry name" value="PEPTIDYLPROLYL ISOMERASE"/>
    <property type="match status" value="1"/>
</dbReference>
<proteinExistence type="predicted"/>
<reference evidence="5" key="1">
    <citation type="submission" date="2017-09" db="EMBL/GenBank/DDBJ databases">
        <title>Metaegenomics of thermophilic ammonia-oxidizing enrichment culture.</title>
        <authorList>
            <person name="Kato S."/>
            <person name="Suzuki K."/>
        </authorList>
    </citation>
    <scope>NUCLEOTIDE SEQUENCE [LARGE SCALE GENOMIC DNA]</scope>
</reference>
<dbReference type="EC" id="5.2.1.8" evidence="4"/>
<feature type="signal peptide" evidence="2">
    <location>
        <begin position="1"/>
        <end position="17"/>
    </location>
</feature>
<feature type="chain" id="PRO_5014169048" evidence="2">
    <location>
        <begin position="18"/>
        <end position="301"/>
    </location>
</feature>
<dbReference type="Proteomes" id="UP000236642">
    <property type="component" value="Unassembled WGS sequence"/>
</dbReference>
<dbReference type="PANTHER" id="PTHR47245:SF2">
    <property type="entry name" value="PEPTIDYL-PROLYL CIS-TRANS ISOMERASE HP_0175-RELATED"/>
    <property type="match status" value="1"/>
</dbReference>
<dbReference type="Pfam" id="PF13624">
    <property type="entry name" value="SurA_N_3"/>
    <property type="match status" value="1"/>
</dbReference>
<organism evidence="4 5">
    <name type="scientific">Candidatus Thermoflexus japonica</name>
    <dbReference type="NCBI Taxonomy" id="2035417"/>
    <lineage>
        <taxon>Bacteria</taxon>
        <taxon>Bacillati</taxon>
        <taxon>Chloroflexota</taxon>
        <taxon>Thermoflexia</taxon>
        <taxon>Thermoflexales</taxon>
        <taxon>Thermoflexaceae</taxon>
        <taxon>Thermoflexus</taxon>
    </lineage>
</organism>
<dbReference type="InterPro" id="IPR000297">
    <property type="entry name" value="PPIase_PpiC"/>
</dbReference>
<dbReference type="SUPFAM" id="SSF54534">
    <property type="entry name" value="FKBP-like"/>
    <property type="match status" value="1"/>
</dbReference>
<accession>A0A2H5Y751</accession>
<dbReference type="PROSITE" id="PS50198">
    <property type="entry name" value="PPIC_PPIASE_2"/>
    <property type="match status" value="1"/>
</dbReference>
<evidence type="ECO:0000313" key="4">
    <source>
        <dbReference type="EMBL" id="GBD09257.1"/>
    </source>
</evidence>
<keyword evidence="1 4" id="KW-0413">Isomerase</keyword>
<dbReference type="Gene3D" id="3.10.50.40">
    <property type="match status" value="1"/>
</dbReference>
<comment type="caution">
    <text evidence="4">The sequence shown here is derived from an EMBL/GenBank/DDBJ whole genome shotgun (WGS) entry which is preliminary data.</text>
</comment>
<dbReference type="InterPro" id="IPR050245">
    <property type="entry name" value="PrsA_foldase"/>
</dbReference>
<dbReference type="Gene3D" id="1.10.4030.10">
    <property type="entry name" value="Porin chaperone SurA, peptide-binding domain"/>
    <property type="match status" value="1"/>
</dbReference>
<dbReference type="AlphaFoldDB" id="A0A2H5Y751"/>
<dbReference type="InterPro" id="IPR046357">
    <property type="entry name" value="PPIase_dom_sf"/>
</dbReference>
<evidence type="ECO:0000313" key="5">
    <source>
        <dbReference type="Proteomes" id="UP000236642"/>
    </source>
</evidence>
<evidence type="ECO:0000256" key="1">
    <source>
        <dbReference type="PROSITE-ProRule" id="PRU00278"/>
    </source>
</evidence>
<dbReference type="InterPro" id="IPR023058">
    <property type="entry name" value="PPIase_PpiC_CS"/>
</dbReference>
<dbReference type="GO" id="GO:0003755">
    <property type="term" value="F:peptidyl-prolyl cis-trans isomerase activity"/>
    <property type="evidence" value="ECO:0007669"/>
    <property type="project" value="UniProtKB-KW"/>
</dbReference>
<feature type="domain" description="PpiC" evidence="3">
    <location>
        <begin position="170"/>
        <end position="260"/>
    </location>
</feature>